<proteinExistence type="predicted"/>
<dbReference type="InterPro" id="IPR032466">
    <property type="entry name" value="Metal_Hydrolase"/>
</dbReference>
<evidence type="ECO:0000259" key="2">
    <source>
        <dbReference type="Pfam" id="PF04909"/>
    </source>
</evidence>
<protein>
    <submittedName>
        <fullName evidence="3">Amidohydrolase</fullName>
    </submittedName>
</protein>
<keyword evidence="4" id="KW-1185">Reference proteome</keyword>
<dbReference type="RefSeq" id="WP_224531914.1">
    <property type="nucleotide sequence ID" value="NZ_JAIUJR010000022.1"/>
</dbReference>
<dbReference type="EMBL" id="JAIUJR010000022">
    <property type="protein sequence ID" value="MCA0133908.1"/>
    <property type="molecule type" value="Genomic_DNA"/>
</dbReference>
<name>A0ABS7XV69_9FLAO</name>
<dbReference type="PANTHER" id="PTHR21240:SF28">
    <property type="entry name" value="ISO-OROTATE DECARBOXYLASE (EUROFUNG)"/>
    <property type="match status" value="1"/>
</dbReference>
<evidence type="ECO:0000313" key="4">
    <source>
        <dbReference type="Proteomes" id="UP001198901"/>
    </source>
</evidence>
<evidence type="ECO:0000256" key="1">
    <source>
        <dbReference type="ARBA" id="ARBA00023239"/>
    </source>
</evidence>
<sequence>MIILFGCNNDEARQKASLESETYEGPIIDMHLHADGKDDIPPVKMGFCTPVSTMLPYYDTRQDFNDVWDDLFANPRCDNPFWSPKNYEDYINQVESKLTKNKVIAVASGSIENVRVFKSIMPNNIISGIQFRVGRDSISAEQMRTLILENDIKIIGEISNQYGNIAPNDPRMFPYYKLAEELDIPVAIHLGSGLPGIMYYWEPEYRAKLSNPLALEDVLRKFPKLRVSIMHYADPFIDELITMLYHYPQLYIDLGGIQWNYPKEYFYEYHLKKIISAGFGKRIMFGSDMIIWPDFISHSIEIINETPFLSYEQKADIFYNNAARFLRLEENEK</sequence>
<keyword evidence="1" id="KW-0456">Lyase</keyword>
<gene>
    <name evidence="3" type="ORF">LBU54_15050</name>
</gene>
<comment type="caution">
    <text evidence="3">The sequence shown here is derived from an EMBL/GenBank/DDBJ whole genome shotgun (WGS) entry which is preliminary data.</text>
</comment>
<dbReference type="Proteomes" id="UP001198901">
    <property type="component" value="Unassembled WGS sequence"/>
</dbReference>
<accession>A0ABS7XV69</accession>
<dbReference type="SUPFAM" id="SSF51556">
    <property type="entry name" value="Metallo-dependent hydrolases"/>
    <property type="match status" value="1"/>
</dbReference>
<reference evidence="4" key="1">
    <citation type="submission" date="2023-07" db="EMBL/GenBank/DDBJ databases">
        <authorList>
            <person name="Yue Y."/>
        </authorList>
    </citation>
    <scope>NUCLEOTIDE SEQUENCE [LARGE SCALE GENOMIC DNA]</scope>
    <source>
        <strain evidence="4">D23</strain>
    </source>
</reference>
<feature type="domain" description="Amidohydrolase-related" evidence="2">
    <location>
        <begin position="28"/>
        <end position="328"/>
    </location>
</feature>
<evidence type="ECO:0000313" key="3">
    <source>
        <dbReference type="EMBL" id="MCA0133908.1"/>
    </source>
</evidence>
<dbReference type="InterPro" id="IPR032465">
    <property type="entry name" value="ACMSD"/>
</dbReference>
<dbReference type="Gene3D" id="3.20.20.140">
    <property type="entry name" value="Metal-dependent hydrolases"/>
    <property type="match status" value="1"/>
</dbReference>
<dbReference type="PANTHER" id="PTHR21240">
    <property type="entry name" value="2-AMINO-3-CARBOXYLMUCONATE-6-SEMIALDEHYDE DECARBOXYLASE"/>
    <property type="match status" value="1"/>
</dbReference>
<dbReference type="InterPro" id="IPR006680">
    <property type="entry name" value="Amidohydro-rel"/>
</dbReference>
<dbReference type="Pfam" id="PF04909">
    <property type="entry name" value="Amidohydro_2"/>
    <property type="match status" value="1"/>
</dbReference>
<dbReference type="CDD" id="cd01292">
    <property type="entry name" value="metallo-dependent_hydrolases"/>
    <property type="match status" value="1"/>
</dbReference>
<organism evidence="3 4">
    <name type="scientific">Winogradskyella alexanderae</name>
    <dbReference type="NCBI Taxonomy" id="2877123"/>
    <lineage>
        <taxon>Bacteria</taxon>
        <taxon>Pseudomonadati</taxon>
        <taxon>Bacteroidota</taxon>
        <taxon>Flavobacteriia</taxon>
        <taxon>Flavobacteriales</taxon>
        <taxon>Flavobacteriaceae</taxon>
        <taxon>Winogradskyella</taxon>
    </lineage>
</organism>